<evidence type="ECO:0000313" key="3">
    <source>
        <dbReference type="Proteomes" id="UP000092993"/>
    </source>
</evidence>
<organism evidence="2 3">
    <name type="scientific">Grifola frondosa</name>
    <name type="common">Maitake</name>
    <name type="synonym">Polyporus frondosus</name>
    <dbReference type="NCBI Taxonomy" id="5627"/>
    <lineage>
        <taxon>Eukaryota</taxon>
        <taxon>Fungi</taxon>
        <taxon>Dikarya</taxon>
        <taxon>Basidiomycota</taxon>
        <taxon>Agaricomycotina</taxon>
        <taxon>Agaricomycetes</taxon>
        <taxon>Polyporales</taxon>
        <taxon>Grifolaceae</taxon>
        <taxon>Grifola</taxon>
    </lineage>
</organism>
<dbReference type="SUPFAM" id="SSF49879">
    <property type="entry name" value="SMAD/FHA domain"/>
    <property type="match status" value="1"/>
</dbReference>
<keyword evidence="3" id="KW-1185">Reference proteome</keyword>
<dbReference type="Proteomes" id="UP000092993">
    <property type="component" value="Unassembled WGS sequence"/>
</dbReference>
<dbReference type="EMBL" id="LUGG01000020">
    <property type="protein sequence ID" value="OBZ68578.1"/>
    <property type="molecule type" value="Genomic_DNA"/>
</dbReference>
<dbReference type="InterPro" id="IPR008984">
    <property type="entry name" value="SMAD_FHA_dom_sf"/>
</dbReference>
<evidence type="ECO:0000313" key="2">
    <source>
        <dbReference type="EMBL" id="OBZ68578.1"/>
    </source>
</evidence>
<protein>
    <submittedName>
        <fullName evidence="2">Uncharacterized protein</fullName>
    </submittedName>
</protein>
<dbReference type="OMA" id="DWITFEC"/>
<accession>A0A1C7LVP0</accession>
<dbReference type="AlphaFoldDB" id="A0A1C7LVP0"/>
<comment type="caution">
    <text evidence="2">The sequence shown here is derived from an EMBL/GenBank/DDBJ whole genome shotgun (WGS) entry which is preliminary data.</text>
</comment>
<reference evidence="2 3" key="1">
    <citation type="submission" date="2016-03" db="EMBL/GenBank/DDBJ databases">
        <title>Whole genome sequencing of Grifola frondosa 9006-11.</title>
        <authorList>
            <person name="Min B."/>
            <person name="Park H."/>
            <person name="Kim J.-G."/>
            <person name="Cho H."/>
            <person name="Oh Y.-L."/>
            <person name="Kong W.-S."/>
            <person name="Choi I.-G."/>
        </authorList>
    </citation>
    <scope>NUCLEOTIDE SEQUENCE [LARGE SCALE GENOMIC DNA]</scope>
    <source>
        <strain evidence="2 3">9006-11</strain>
    </source>
</reference>
<dbReference type="Gene3D" id="2.60.200.20">
    <property type="match status" value="1"/>
</dbReference>
<evidence type="ECO:0000256" key="1">
    <source>
        <dbReference type="SAM" id="MobiDB-lite"/>
    </source>
</evidence>
<name>A0A1C7LVP0_GRIFR</name>
<feature type="region of interest" description="Disordered" evidence="1">
    <location>
        <begin position="11"/>
        <end position="40"/>
    </location>
</feature>
<gene>
    <name evidence="2" type="ORF">A0H81_11495</name>
</gene>
<proteinExistence type="predicted"/>
<sequence>MARIGKSYVYAPPYFPPQPRPIDEETQVLTPPPSPPLDMSPRCSPDGEYWDWGYLAPRNSCAPFRKLYFSRSKMSYRVGQGADMDMRLYALGLNHQATIEWDGTDNADAVHITKHGHDDSSVVYVGVYVNHRRLIPGQSTVLRHGDWITFECSPMGPDEDFRFRWIQCTQSGWRNLVYVQDAITADQTSVNFWPVEAHMR</sequence>